<protein>
    <submittedName>
        <fullName evidence="1">Uncharacterized protein</fullName>
    </submittedName>
</protein>
<accession>A0A2P0VNH7</accession>
<keyword evidence="2" id="KW-1185">Reference proteome</keyword>
<dbReference type="Proteomes" id="UP000244773">
    <property type="component" value="Segment"/>
</dbReference>
<evidence type="ECO:0000313" key="2">
    <source>
        <dbReference type="Proteomes" id="UP000244773"/>
    </source>
</evidence>
<organism evidence="1">
    <name type="scientific">Tetraselmis virus 1</name>
    <dbReference type="NCBI Taxonomy" id="2060617"/>
    <lineage>
        <taxon>Viruses</taxon>
        <taxon>Varidnaviria</taxon>
        <taxon>Bamfordvirae</taxon>
        <taxon>Nucleocytoviricota</taxon>
        <taxon>Megaviricetes</taxon>
        <taxon>Imitervirales</taxon>
        <taxon>Allomimiviridae</taxon>
        <taxon>Oceanusvirus</taxon>
        <taxon>Oceanusvirus kaneohense</taxon>
    </lineage>
</organism>
<sequence length="81" mass="9479">MIDNKDTDIQNEIKDNLQLISVIASGDDSLITKHVLYRAAKESIKWKNNHHKDESDAFDFACEWLEEFCKLNSLKLVYKLH</sequence>
<proteinExistence type="predicted"/>
<evidence type="ECO:0000313" key="1">
    <source>
        <dbReference type="EMBL" id="AUF82420.1"/>
    </source>
</evidence>
<name>A0A2P0VNH7_9VIRU</name>
<gene>
    <name evidence="1" type="ORF">TetV_328</name>
</gene>
<dbReference type="EMBL" id="KY322437">
    <property type="protein sequence ID" value="AUF82420.1"/>
    <property type="molecule type" value="Genomic_DNA"/>
</dbReference>
<reference evidence="1" key="1">
    <citation type="journal article" date="2018" name="Virology">
        <title>A giant virus infecting green algae encodes key fermentation genes.</title>
        <authorList>
            <person name="Schvarcz C.R."/>
            <person name="Steward G.F."/>
        </authorList>
    </citation>
    <scope>NUCLEOTIDE SEQUENCE [LARGE SCALE GENOMIC DNA]</scope>
</reference>